<organism evidence="1 2">
    <name type="scientific">Vibrio harveyi</name>
    <name type="common">Beneckea harveyi</name>
    <dbReference type="NCBI Taxonomy" id="669"/>
    <lineage>
        <taxon>Bacteria</taxon>
        <taxon>Pseudomonadati</taxon>
        <taxon>Pseudomonadota</taxon>
        <taxon>Gammaproteobacteria</taxon>
        <taxon>Vibrionales</taxon>
        <taxon>Vibrionaceae</taxon>
        <taxon>Vibrio</taxon>
    </lineage>
</organism>
<evidence type="ECO:0000313" key="2">
    <source>
        <dbReference type="Proteomes" id="UP000008367"/>
    </source>
</evidence>
<protein>
    <submittedName>
        <fullName evidence="1">tRNA 2-thiocytidine biosynthesis TtcA domain protein</fullName>
    </submittedName>
</protein>
<reference evidence="1 2" key="1">
    <citation type="submission" date="2012-10" db="EMBL/GenBank/DDBJ databases">
        <title>Genome sequence of Vibrio Cholerae HENC-02.</title>
        <authorList>
            <person name="Eppinger M."/>
            <person name="Hasan N.A."/>
            <person name="Sengamalay N."/>
            <person name="Hine E."/>
            <person name="Su Q."/>
            <person name="Daugherty S.C."/>
            <person name="Young S."/>
            <person name="Sadzewicz L."/>
            <person name="Tallon L."/>
            <person name="Cebula T.A."/>
            <person name="Ravel J."/>
            <person name="Colwell R.R."/>
        </authorList>
    </citation>
    <scope>NUCLEOTIDE SEQUENCE [LARGE SCALE GENOMIC DNA]</scope>
    <source>
        <strain evidence="1 2">HENC-02</strain>
    </source>
</reference>
<accession>A0A454CPM3</accession>
<comment type="caution">
    <text evidence="1">The sequence shown here is derived from an EMBL/GenBank/DDBJ whole genome shotgun (WGS) entry which is preliminary data.</text>
</comment>
<dbReference type="Proteomes" id="UP000008367">
    <property type="component" value="Unassembled WGS sequence"/>
</dbReference>
<proteinExistence type="predicted"/>
<sequence length="46" mass="5302">MNQVDTRKETLEFNKLQKRLRRNVGNAITDYNMIEEGDVVMACISG</sequence>
<feature type="non-terminal residue" evidence="1">
    <location>
        <position position="46"/>
    </location>
</feature>
<dbReference type="AlphaFoldDB" id="A0A454CPM3"/>
<dbReference type="EMBL" id="AJSR01002572">
    <property type="protein sequence ID" value="EKM28342.1"/>
    <property type="molecule type" value="Genomic_DNA"/>
</dbReference>
<gene>
    <name evidence="1" type="primary">ttcA</name>
    <name evidence="1" type="ORF">VCHENC02_5752A</name>
</gene>
<evidence type="ECO:0000313" key="1">
    <source>
        <dbReference type="EMBL" id="EKM28342.1"/>
    </source>
</evidence>
<name>A0A454CPM3_VIBHA</name>